<dbReference type="InterPro" id="IPR001611">
    <property type="entry name" value="Leu-rich_rpt"/>
</dbReference>
<feature type="domain" description="Leucine-rich repeat-containing protein 37 N-terminal" evidence="2">
    <location>
        <begin position="175"/>
        <end position="246"/>
    </location>
</feature>
<accession>A0AAX6S1U7</accession>
<gene>
    <name evidence="4" type="primary">LOC101704902</name>
</gene>
<dbReference type="GeneID" id="101704902"/>
<dbReference type="InterPro" id="IPR032754">
    <property type="entry name" value="LRRC37_N"/>
</dbReference>
<dbReference type="Gene3D" id="3.80.10.10">
    <property type="entry name" value="Ribonuclease Inhibitor"/>
    <property type="match status" value="1"/>
</dbReference>
<feature type="domain" description="Leucine-rich repeat-containing protein 37 N-terminal" evidence="2">
    <location>
        <begin position="59"/>
        <end position="132"/>
    </location>
</feature>
<keyword evidence="3" id="KW-1185">Reference proteome</keyword>
<dbReference type="Proteomes" id="UP000694906">
    <property type="component" value="Unplaced"/>
</dbReference>
<evidence type="ECO:0000259" key="2">
    <source>
        <dbReference type="Pfam" id="PF15779"/>
    </source>
</evidence>
<feature type="region of interest" description="Disordered" evidence="1">
    <location>
        <begin position="1"/>
        <end position="87"/>
    </location>
</feature>
<protein>
    <submittedName>
        <fullName evidence="4">Leucine-rich repeat-containing protein 37A3-like</fullName>
    </submittedName>
</protein>
<evidence type="ECO:0000313" key="4">
    <source>
        <dbReference type="RefSeq" id="XP_021102305.1"/>
    </source>
</evidence>
<feature type="region of interest" description="Disordered" evidence="1">
    <location>
        <begin position="177"/>
        <end position="264"/>
    </location>
</feature>
<dbReference type="InterPro" id="IPR032675">
    <property type="entry name" value="LRR_dom_sf"/>
</dbReference>
<proteinExistence type="predicted"/>
<reference evidence="4" key="1">
    <citation type="submission" date="2025-08" db="UniProtKB">
        <authorList>
            <consortium name="RefSeq"/>
        </authorList>
    </citation>
    <scope>IDENTIFICATION</scope>
</reference>
<dbReference type="Pfam" id="PF13855">
    <property type="entry name" value="LRR_8"/>
    <property type="match status" value="1"/>
</dbReference>
<dbReference type="Pfam" id="PF15779">
    <property type="entry name" value="LRRC37"/>
    <property type="match status" value="3"/>
</dbReference>
<dbReference type="SUPFAM" id="SSF52058">
    <property type="entry name" value="L domain-like"/>
    <property type="match status" value="1"/>
</dbReference>
<dbReference type="InterPro" id="IPR015753">
    <property type="entry name" value="LRRC37"/>
</dbReference>
<organism evidence="3 4">
    <name type="scientific">Heterocephalus glaber</name>
    <name type="common">Naked mole rat</name>
    <dbReference type="NCBI Taxonomy" id="10181"/>
    <lineage>
        <taxon>Eukaryota</taxon>
        <taxon>Metazoa</taxon>
        <taxon>Chordata</taxon>
        <taxon>Craniata</taxon>
        <taxon>Vertebrata</taxon>
        <taxon>Euteleostomi</taxon>
        <taxon>Mammalia</taxon>
        <taxon>Eutheria</taxon>
        <taxon>Euarchontoglires</taxon>
        <taxon>Glires</taxon>
        <taxon>Rodentia</taxon>
        <taxon>Hystricomorpha</taxon>
        <taxon>Bathyergidae</taxon>
        <taxon>Heterocephalus</taxon>
    </lineage>
</organism>
<dbReference type="AlphaFoldDB" id="A0AAX6S1U7"/>
<dbReference type="PANTHER" id="PTHR23045">
    <property type="entry name" value="LEUCINE-RICH REPEAT-CONTAINING PROTEIN 37A"/>
    <property type="match status" value="1"/>
</dbReference>
<evidence type="ECO:0000256" key="1">
    <source>
        <dbReference type="SAM" id="MobiDB-lite"/>
    </source>
</evidence>
<dbReference type="RefSeq" id="XP_021102305.1">
    <property type="nucleotide sequence ID" value="XM_021246646.1"/>
</dbReference>
<dbReference type="PANTHER" id="PTHR23045:SF9">
    <property type="entry name" value="LEUCINE RICH REPEAT CONTAINING 37A-RELATED"/>
    <property type="match status" value="1"/>
</dbReference>
<name>A0AAX6S1U7_HETGA</name>
<sequence>MTPSPVPQEAAAPPSGPPKELEPSPAQQMTPPQPVELPEVGKLPVLLPAPSPPPEPPEEVELSLAQSVDPSQHPHEPPSESVAPPPAQYDIIVSFPVQNQAVLPPLPSVASDYLDVETTITPVCTAEGELPTGLQRSAAVHARPAKVTFPPPNLILGTVGPLDPELTRTPPWTAEARVSPAMQKPSSQPADPAESVTQPPVPPETGAPNPHQEPTQHRPSPPVTGPFSHMDPSSSAVPSTEAAHSPSLQKSTAPPVTWTGVTLPHPDQVQAQHPILTEVTTQPLEGKPLTVLSAQSSTTHKDICELCSCQEETLSCTDLGPTRRLHEVPALEPSAHNRTFTILNFQGNSISSLDKNVWRTYQWGEKLNLSENSLTELRKDSFAGLMSLQYLDLS</sequence>
<evidence type="ECO:0000313" key="3">
    <source>
        <dbReference type="Proteomes" id="UP000694906"/>
    </source>
</evidence>
<feature type="domain" description="Leucine-rich repeat-containing protein 37 N-terminal" evidence="2">
    <location>
        <begin position="252"/>
        <end position="285"/>
    </location>
</feature>